<accession>A0A846XMY6</accession>
<dbReference type="RefSeq" id="WP_068038674.1">
    <property type="nucleotide sequence ID" value="NZ_JAAXOO010000007.1"/>
</dbReference>
<dbReference type="SUPFAM" id="SSF46785">
    <property type="entry name" value="Winged helix' DNA-binding domain"/>
    <property type="match status" value="1"/>
</dbReference>
<evidence type="ECO:0000313" key="5">
    <source>
        <dbReference type="EMBL" id="NKY36579.1"/>
    </source>
</evidence>
<evidence type="ECO:0000259" key="4">
    <source>
        <dbReference type="PROSITE" id="PS50995"/>
    </source>
</evidence>
<keyword evidence="6" id="KW-1185">Reference proteome</keyword>
<organism evidence="5 6">
    <name type="scientific">Nocardia speluncae</name>
    <dbReference type="NCBI Taxonomy" id="419477"/>
    <lineage>
        <taxon>Bacteria</taxon>
        <taxon>Bacillati</taxon>
        <taxon>Actinomycetota</taxon>
        <taxon>Actinomycetes</taxon>
        <taxon>Mycobacteriales</taxon>
        <taxon>Nocardiaceae</taxon>
        <taxon>Nocardia</taxon>
    </lineage>
</organism>
<dbReference type="InterPro" id="IPR023187">
    <property type="entry name" value="Tscrpt_reg_MarR-type_CS"/>
</dbReference>
<evidence type="ECO:0000256" key="2">
    <source>
        <dbReference type="ARBA" id="ARBA00023125"/>
    </source>
</evidence>
<dbReference type="PROSITE" id="PS01117">
    <property type="entry name" value="HTH_MARR_1"/>
    <property type="match status" value="1"/>
</dbReference>
<dbReference type="GO" id="GO:0006950">
    <property type="term" value="P:response to stress"/>
    <property type="evidence" value="ECO:0007669"/>
    <property type="project" value="TreeGrafter"/>
</dbReference>
<feature type="domain" description="HTH marR-type" evidence="4">
    <location>
        <begin position="6"/>
        <end position="140"/>
    </location>
</feature>
<dbReference type="Pfam" id="PF12802">
    <property type="entry name" value="MarR_2"/>
    <property type="match status" value="1"/>
</dbReference>
<proteinExistence type="predicted"/>
<dbReference type="InterPro" id="IPR036388">
    <property type="entry name" value="WH-like_DNA-bd_sf"/>
</dbReference>
<dbReference type="PROSITE" id="PS50995">
    <property type="entry name" value="HTH_MARR_2"/>
    <property type="match status" value="1"/>
</dbReference>
<dbReference type="EMBL" id="JAAXOO010000007">
    <property type="protein sequence ID" value="NKY36579.1"/>
    <property type="molecule type" value="Genomic_DNA"/>
</dbReference>
<dbReference type="Proteomes" id="UP000565715">
    <property type="component" value="Unassembled WGS sequence"/>
</dbReference>
<evidence type="ECO:0000313" key="6">
    <source>
        <dbReference type="Proteomes" id="UP000565715"/>
    </source>
</evidence>
<reference evidence="5 6" key="1">
    <citation type="submission" date="2020-04" db="EMBL/GenBank/DDBJ databases">
        <title>MicrobeNet Type strains.</title>
        <authorList>
            <person name="Nicholson A.C."/>
        </authorList>
    </citation>
    <scope>NUCLEOTIDE SEQUENCE [LARGE SCALE GENOMIC DNA]</scope>
    <source>
        <strain evidence="5 6">DSM 45078</strain>
    </source>
</reference>
<name>A0A846XMY6_9NOCA</name>
<dbReference type="PANTHER" id="PTHR33164">
    <property type="entry name" value="TRANSCRIPTIONAL REGULATOR, MARR FAMILY"/>
    <property type="match status" value="1"/>
</dbReference>
<dbReference type="InterPro" id="IPR039422">
    <property type="entry name" value="MarR/SlyA-like"/>
</dbReference>
<sequence>MSTLERSSLLKLLTLAVRAVEDELNADLRARLSDDLRPAHYAVFRYLDPAGSRVGELAQAAGMTQQSMGELVGQLESAGLVRRQVDPADRRARQVVCTPAGRAALTLAGERITGIENRIAGAVGEAGMGELLNLLTRVVDVLGEPQAGGVGEPRR</sequence>
<evidence type="ECO:0000256" key="3">
    <source>
        <dbReference type="ARBA" id="ARBA00023163"/>
    </source>
</evidence>
<dbReference type="InterPro" id="IPR000835">
    <property type="entry name" value="HTH_MarR-typ"/>
</dbReference>
<keyword evidence="3" id="KW-0804">Transcription</keyword>
<comment type="caution">
    <text evidence="5">The sequence shown here is derived from an EMBL/GenBank/DDBJ whole genome shotgun (WGS) entry which is preliminary data.</text>
</comment>
<gene>
    <name evidence="5" type="ORF">HGA13_26425</name>
</gene>
<dbReference type="InterPro" id="IPR036390">
    <property type="entry name" value="WH_DNA-bd_sf"/>
</dbReference>
<dbReference type="GO" id="GO:0003677">
    <property type="term" value="F:DNA binding"/>
    <property type="evidence" value="ECO:0007669"/>
    <property type="project" value="UniProtKB-KW"/>
</dbReference>
<protein>
    <submittedName>
        <fullName evidence="5">MarR family transcriptional regulator</fullName>
    </submittedName>
</protein>
<dbReference type="SMART" id="SM00347">
    <property type="entry name" value="HTH_MARR"/>
    <property type="match status" value="1"/>
</dbReference>
<dbReference type="AlphaFoldDB" id="A0A846XMY6"/>
<keyword evidence="1" id="KW-0805">Transcription regulation</keyword>
<dbReference type="PANTHER" id="PTHR33164:SF64">
    <property type="entry name" value="TRANSCRIPTIONAL REGULATOR SLYA"/>
    <property type="match status" value="1"/>
</dbReference>
<dbReference type="GO" id="GO:0003700">
    <property type="term" value="F:DNA-binding transcription factor activity"/>
    <property type="evidence" value="ECO:0007669"/>
    <property type="project" value="InterPro"/>
</dbReference>
<evidence type="ECO:0000256" key="1">
    <source>
        <dbReference type="ARBA" id="ARBA00023015"/>
    </source>
</evidence>
<keyword evidence="2" id="KW-0238">DNA-binding</keyword>
<dbReference type="Gene3D" id="1.10.10.10">
    <property type="entry name" value="Winged helix-like DNA-binding domain superfamily/Winged helix DNA-binding domain"/>
    <property type="match status" value="1"/>
</dbReference>